<evidence type="ECO:0000313" key="7">
    <source>
        <dbReference type="Proteomes" id="UP001157186"/>
    </source>
</evidence>
<proteinExistence type="predicted"/>
<dbReference type="SMART" id="SM00267">
    <property type="entry name" value="GGDEF"/>
    <property type="match status" value="1"/>
</dbReference>
<keyword evidence="6" id="KW-0418">Kinase</keyword>
<dbReference type="GO" id="GO:0016301">
    <property type="term" value="F:kinase activity"/>
    <property type="evidence" value="ECO:0007669"/>
    <property type="project" value="UniProtKB-KW"/>
</dbReference>
<feature type="transmembrane region" description="Helical" evidence="4">
    <location>
        <begin position="350"/>
        <end position="368"/>
    </location>
</feature>
<dbReference type="InterPro" id="IPR043128">
    <property type="entry name" value="Rev_trsase/Diguanyl_cyclase"/>
</dbReference>
<feature type="transmembrane region" description="Helical" evidence="4">
    <location>
        <begin position="265"/>
        <end position="286"/>
    </location>
</feature>
<feature type="transmembrane region" description="Helical" evidence="4">
    <location>
        <begin position="323"/>
        <end position="344"/>
    </location>
</feature>
<dbReference type="PROSITE" id="PS50887">
    <property type="entry name" value="GGDEF"/>
    <property type="match status" value="1"/>
</dbReference>
<dbReference type="InterPro" id="IPR029787">
    <property type="entry name" value="Nucleotide_cyclase"/>
</dbReference>
<dbReference type="EC" id="2.7.7.65" evidence="1"/>
<dbReference type="EMBL" id="BSST01000001">
    <property type="protein sequence ID" value="GLX78447.1"/>
    <property type="molecule type" value="Genomic_DNA"/>
</dbReference>
<dbReference type="Proteomes" id="UP001157186">
    <property type="component" value="Unassembled WGS sequence"/>
</dbReference>
<feature type="transmembrane region" description="Helical" evidence="4">
    <location>
        <begin position="292"/>
        <end position="314"/>
    </location>
</feature>
<keyword evidence="4" id="KW-0812">Transmembrane</keyword>
<dbReference type="InterPro" id="IPR050469">
    <property type="entry name" value="Diguanylate_Cyclase"/>
</dbReference>
<evidence type="ECO:0000256" key="4">
    <source>
        <dbReference type="SAM" id="Phobius"/>
    </source>
</evidence>
<name>A0ABQ6GR80_9GAMM</name>
<feature type="domain" description="GGDEF" evidence="5">
    <location>
        <begin position="469"/>
        <end position="604"/>
    </location>
</feature>
<dbReference type="SUPFAM" id="SSF55073">
    <property type="entry name" value="Nucleotide cyclase"/>
    <property type="match status" value="1"/>
</dbReference>
<dbReference type="InterPro" id="IPR000160">
    <property type="entry name" value="GGDEF_dom"/>
</dbReference>
<evidence type="ECO:0000259" key="5">
    <source>
        <dbReference type="PROSITE" id="PS50887"/>
    </source>
</evidence>
<comment type="caution">
    <text evidence="6">The sequence shown here is derived from an EMBL/GenBank/DDBJ whole genome shotgun (WGS) entry which is preliminary data.</text>
</comment>
<dbReference type="InterPro" id="IPR011623">
    <property type="entry name" value="7TMR_DISM_rcpt_extracell_dom1"/>
</dbReference>
<keyword evidence="3" id="KW-0175">Coiled coil</keyword>
<organism evidence="6 7">
    <name type="scientific">Thalassotalea insulae</name>
    <dbReference type="NCBI Taxonomy" id="2056778"/>
    <lineage>
        <taxon>Bacteria</taxon>
        <taxon>Pseudomonadati</taxon>
        <taxon>Pseudomonadota</taxon>
        <taxon>Gammaproteobacteria</taxon>
        <taxon>Alteromonadales</taxon>
        <taxon>Colwelliaceae</taxon>
        <taxon>Thalassotalea</taxon>
    </lineage>
</organism>
<evidence type="ECO:0000256" key="1">
    <source>
        <dbReference type="ARBA" id="ARBA00012528"/>
    </source>
</evidence>
<keyword evidence="4" id="KW-1133">Transmembrane helix</keyword>
<dbReference type="PANTHER" id="PTHR45138:SF9">
    <property type="entry name" value="DIGUANYLATE CYCLASE DGCM-RELATED"/>
    <property type="match status" value="1"/>
</dbReference>
<evidence type="ECO:0000256" key="3">
    <source>
        <dbReference type="SAM" id="Coils"/>
    </source>
</evidence>
<feature type="coiled-coil region" evidence="3">
    <location>
        <begin position="414"/>
        <end position="445"/>
    </location>
</feature>
<keyword evidence="7" id="KW-1185">Reference proteome</keyword>
<protein>
    <recommendedName>
        <fullName evidence="1">diguanylate cyclase</fullName>
        <ecNumber evidence="1">2.7.7.65</ecNumber>
    </recommendedName>
</protein>
<dbReference type="Pfam" id="PF00990">
    <property type="entry name" value="GGDEF"/>
    <property type="match status" value="1"/>
</dbReference>
<evidence type="ECO:0000256" key="2">
    <source>
        <dbReference type="ARBA" id="ARBA00034247"/>
    </source>
</evidence>
<gene>
    <name evidence="6" type="ORF">tinsulaeT_17870</name>
</gene>
<dbReference type="Gene3D" id="3.30.70.270">
    <property type="match status" value="1"/>
</dbReference>
<dbReference type="NCBIfam" id="TIGR00254">
    <property type="entry name" value="GGDEF"/>
    <property type="match status" value="1"/>
</dbReference>
<sequence length="615" mass="68826">MRITGTLLLLVSVLVTDLLCASELTVTDKSISVQYFVLPSSQAQSLPIDKVLTIEQQFWQQQAGNRVPITEPLNWLAVKLTNHTKQEAHFQLVLTGGEYIFAERFFVETPSANVKSLVSERELNNLIHSAITLTSEQTITVYLALSSPMADFLTLELMSEVQFSQFLAAEYLSLGLAVGSLFAFAVILLFVAFANKQQMMFLLAGYYLLQSLLLAVIYGVNLHTIFPGLTLVRGLEIPVLTSLSVITLLGFSGQLFNLAARQPKIYQLFCATAWLMLFNIGLSIFLPLNVNFLISQLLSIVSIVLLGVLVKTLLRGQDRLAKLFTGFVVIQALVVIVNVLLVGWFDFDALTYTFGNCCSGLFIVYLLARQSALQIDKKYSAQRAALESEMQSKQVRDELIELQARTQEQLESRVQERTFELNIALQELEEANRELAQKNTLDELTGLYNRRFYDQKMLAEFRRSRRNLTPLSLVIIDIDYFKKINDNYGHSAGDNCLVTLAKTIQQLMRRSTDIACRYGGEEFCLILPETDNAGAVALANELREKVIAQIFDIGVTELSLTISCGVSTYQHQADVQPVDIFNAADKALYQAKENGRNQVVNKEILSGTVAQEENE</sequence>
<dbReference type="RefSeq" id="WP_284244329.1">
    <property type="nucleotide sequence ID" value="NZ_BSST01000001.1"/>
</dbReference>
<reference evidence="6 7" key="1">
    <citation type="submission" date="2023-03" db="EMBL/GenBank/DDBJ databases">
        <title>Draft genome sequence of Thalassotalea insulae KCTC 62186T.</title>
        <authorList>
            <person name="Sawabe T."/>
        </authorList>
    </citation>
    <scope>NUCLEOTIDE SEQUENCE [LARGE SCALE GENOMIC DNA]</scope>
    <source>
        <strain evidence="6 7">KCTC 62186</strain>
    </source>
</reference>
<comment type="catalytic activity">
    <reaction evidence="2">
        <text>2 GTP = 3',3'-c-di-GMP + 2 diphosphate</text>
        <dbReference type="Rhea" id="RHEA:24898"/>
        <dbReference type="ChEBI" id="CHEBI:33019"/>
        <dbReference type="ChEBI" id="CHEBI:37565"/>
        <dbReference type="ChEBI" id="CHEBI:58805"/>
        <dbReference type="EC" id="2.7.7.65"/>
    </reaction>
</comment>
<dbReference type="Pfam" id="PF07695">
    <property type="entry name" value="7TMR-DISM_7TM"/>
    <property type="match status" value="1"/>
</dbReference>
<dbReference type="CDD" id="cd01949">
    <property type="entry name" value="GGDEF"/>
    <property type="match status" value="1"/>
</dbReference>
<accession>A0ABQ6GR80</accession>
<keyword evidence="6" id="KW-0808">Transferase</keyword>
<keyword evidence="4" id="KW-0472">Membrane</keyword>
<evidence type="ECO:0000313" key="6">
    <source>
        <dbReference type="EMBL" id="GLX78447.1"/>
    </source>
</evidence>
<feature type="transmembrane region" description="Helical" evidence="4">
    <location>
        <begin position="200"/>
        <end position="220"/>
    </location>
</feature>
<feature type="transmembrane region" description="Helical" evidence="4">
    <location>
        <begin position="171"/>
        <end position="193"/>
    </location>
</feature>
<dbReference type="PANTHER" id="PTHR45138">
    <property type="entry name" value="REGULATORY COMPONENTS OF SENSORY TRANSDUCTION SYSTEM"/>
    <property type="match status" value="1"/>
</dbReference>
<feature type="transmembrane region" description="Helical" evidence="4">
    <location>
        <begin position="240"/>
        <end position="258"/>
    </location>
</feature>